<dbReference type="EMBL" id="BRVS01000038">
    <property type="protein sequence ID" value="GLB69507.1"/>
    <property type="molecule type" value="Genomic_DNA"/>
</dbReference>
<evidence type="ECO:0000313" key="1">
    <source>
        <dbReference type="EMBL" id="GLB69507.1"/>
    </source>
</evidence>
<evidence type="ECO:0000313" key="2">
    <source>
        <dbReference type="Proteomes" id="UP001209654"/>
    </source>
</evidence>
<keyword evidence="2" id="KW-1185">Reference proteome</keyword>
<proteinExistence type="predicted"/>
<accession>A0ABQ5MZU6</accession>
<sequence>MRIKGARHTQHRANKRAEDEKVTEQFRWTRDMRKESYLALSTECRHLSRWVAMRGRVGYLGKDNEYGEPPPDWTKGALGHLAEVEMFASEPAALAARRLTKRILAELPGAAVGHMMQSDSDLEAFRRAAQRDLGLQETAFKDRGLRQR</sequence>
<organism evidence="1 2">
    <name type="scientific">Arthrobacter mangrovi</name>
    <dbReference type="NCBI Taxonomy" id="2966350"/>
    <lineage>
        <taxon>Bacteria</taxon>
        <taxon>Bacillati</taxon>
        <taxon>Actinomycetota</taxon>
        <taxon>Actinomycetes</taxon>
        <taxon>Micrococcales</taxon>
        <taxon>Micrococcaceae</taxon>
        <taxon>Arthrobacter</taxon>
    </lineage>
</organism>
<name>A0ABQ5MZU6_9MICC</name>
<gene>
    <name evidence="1" type="ORF">AHIS1636_39520</name>
</gene>
<protein>
    <submittedName>
        <fullName evidence="1">Uncharacterized protein</fullName>
    </submittedName>
</protein>
<reference evidence="1 2" key="1">
    <citation type="journal article" date="2023" name="Int. J. Syst. Evol. Microbiol.">
        <title>Arthrobacter mangrovi sp. nov., an actinobacterium isolated from the rhizosphere of a mangrove.</title>
        <authorList>
            <person name="Hamada M."/>
            <person name="Saitou S."/>
            <person name="Enomoto N."/>
            <person name="Nanri K."/>
            <person name="Hidaka K."/>
            <person name="Miura T."/>
            <person name="Tamura T."/>
        </authorList>
    </citation>
    <scope>NUCLEOTIDE SEQUENCE [LARGE SCALE GENOMIC DNA]</scope>
    <source>
        <strain evidence="1 2">NBRC 112813</strain>
    </source>
</reference>
<dbReference type="Proteomes" id="UP001209654">
    <property type="component" value="Unassembled WGS sequence"/>
</dbReference>
<comment type="caution">
    <text evidence="1">The sequence shown here is derived from an EMBL/GenBank/DDBJ whole genome shotgun (WGS) entry which is preliminary data.</text>
</comment>